<dbReference type="Proteomes" id="UP001144673">
    <property type="component" value="Chromosome 1"/>
</dbReference>
<comment type="caution">
    <text evidence="1">The sequence shown here is derived from an EMBL/GenBank/DDBJ whole genome shotgun (WGS) entry which is preliminary data.</text>
</comment>
<protein>
    <submittedName>
        <fullName evidence="1">Uncharacterized protein</fullName>
    </submittedName>
</protein>
<proteinExistence type="predicted"/>
<gene>
    <name evidence="1" type="ORF">LMH87_005282</name>
</gene>
<evidence type="ECO:0000313" key="1">
    <source>
        <dbReference type="EMBL" id="KAJ4163561.1"/>
    </source>
</evidence>
<accession>A0A9W8QKE8</accession>
<dbReference type="RefSeq" id="XP_056058476.1">
    <property type="nucleotide sequence ID" value="XM_056202971.1"/>
</dbReference>
<dbReference type="GeneID" id="80892441"/>
<dbReference type="EMBL" id="JAJHUN010000001">
    <property type="protein sequence ID" value="KAJ4163561.1"/>
    <property type="molecule type" value="Genomic_DNA"/>
</dbReference>
<sequence length="142" mass="15585">MKTVILGTMMVVADTASSDVRFGKRIFDGDSKFVFECSQQTIPEPVDGGGTSYFLQALSTTEKSTIPVKKTAPWTRTMLPASTVLSVAEVWTAQRRSRHAGSLPRERCHATLAFTTATATTTPTRTRTFVRKRTMQPSAVPK</sequence>
<keyword evidence="2" id="KW-1185">Reference proteome</keyword>
<evidence type="ECO:0000313" key="2">
    <source>
        <dbReference type="Proteomes" id="UP001144673"/>
    </source>
</evidence>
<name>A0A9W8QKE8_AKAMU</name>
<dbReference type="AlphaFoldDB" id="A0A9W8QKE8"/>
<reference evidence="1" key="1">
    <citation type="journal article" date="2023" name="Access Microbiol">
        <title>De-novo genome assembly for Akanthomyces muscarius, a biocontrol agent of insect agricultural pests.</title>
        <authorList>
            <person name="Erdos Z."/>
            <person name="Studholme D.J."/>
            <person name="Raymond B."/>
            <person name="Sharma M."/>
        </authorList>
    </citation>
    <scope>NUCLEOTIDE SEQUENCE</scope>
    <source>
        <strain evidence="1">Ve6</strain>
    </source>
</reference>
<organism evidence="1 2">
    <name type="scientific">Akanthomyces muscarius</name>
    <name type="common">Entomopathogenic fungus</name>
    <name type="synonym">Lecanicillium muscarium</name>
    <dbReference type="NCBI Taxonomy" id="2231603"/>
    <lineage>
        <taxon>Eukaryota</taxon>
        <taxon>Fungi</taxon>
        <taxon>Dikarya</taxon>
        <taxon>Ascomycota</taxon>
        <taxon>Pezizomycotina</taxon>
        <taxon>Sordariomycetes</taxon>
        <taxon>Hypocreomycetidae</taxon>
        <taxon>Hypocreales</taxon>
        <taxon>Cordycipitaceae</taxon>
        <taxon>Akanthomyces</taxon>
    </lineage>
</organism>
<dbReference type="KEGG" id="amus:LMH87_005282"/>